<reference evidence="1" key="1">
    <citation type="submission" date="2023-03" db="EMBL/GenBank/DDBJ databases">
        <authorList>
            <person name="Julca I."/>
        </authorList>
    </citation>
    <scope>NUCLEOTIDE SEQUENCE</scope>
</reference>
<dbReference type="EMBL" id="OX459122">
    <property type="protein sequence ID" value="CAI9106602.1"/>
    <property type="molecule type" value="Genomic_DNA"/>
</dbReference>
<gene>
    <name evidence="1" type="ORF">OLC1_LOCUS15076</name>
</gene>
<name>A0AAV1DIV6_OLDCO</name>
<dbReference type="PANTHER" id="PTHR46250:SF15">
    <property type="entry name" value="OS01G0523800 PROTEIN"/>
    <property type="match status" value="1"/>
</dbReference>
<dbReference type="Proteomes" id="UP001161247">
    <property type="component" value="Chromosome 5"/>
</dbReference>
<evidence type="ECO:0000313" key="2">
    <source>
        <dbReference type="Proteomes" id="UP001161247"/>
    </source>
</evidence>
<protein>
    <submittedName>
        <fullName evidence="1">OLC1v1005794C1</fullName>
    </submittedName>
</protein>
<sequence>MEGEGVIHGRGKNKQHCSEEETKTLIDILRELAADSTWKTDGEFRSNYMDDVYKRMLERIPSFSKKVSPHLQSKIKWLKNKYHAMTSVDKVGANGMRDRAAGVVTQTYVGVVHEMENVINVETENETFTTSSGDENVIIEDSEVKAVPIPSSSTQVLGKRKSLSPKLVALMKKKKTSAEPQILENNFKDFTGKSGSLMEVITSQYSVIANALNADSKPEPLASNKMQEVVKELLYL</sequence>
<accession>A0AAV1DIV6</accession>
<dbReference type="PANTHER" id="PTHR46250">
    <property type="entry name" value="MYB/SANT-LIKE DNA-BINDING DOMAIN PROTEIN-RELATED"/>
    <property type="match status" value="1"/>
</dbReference>
<organism evidence="1 2">
    <name type="scientific">Oldenlandia corymbosa var. corymbosa</name>
    <dbReference type="NCBI Taxonomy" id="529605"/>
    <lineage>
        <taxon>Eukaryota</taxon>
        <taxon>Viridiplantae</taxon>
        <taxon>Streptophyta</taxon>
        <taxon>Embryophyta</taxon>
        <taxon>Tracheophyta</taxon>
        <taxon>Spermatophyta</taxon>
        <taxon>Magnoliopsida</taxon>
        <taxon>eudicotyledons</taxon>
        <taxon>Gunneridae</taxon>
        <taxon>Pentapetalae</taxon>
        <taxon>asterids</taxon>
        <taxon>lamiids</taxon>
        <taxon>Gentianales</taxon>
        <taxon>Rubiaceae</taxon>
        <taxon>Rubioideae</taxon>
        <taxon>Spermacoceae</taxon>
        <taxon>Hedyotis-Oldenlandia complex</taxon>
        <taxon>Oldenlandia</taxon>
    </lineage>
</organism>
<evidence type="ECO:0000313" key="1">
    <source>
        <dbReference type="EMBL" id="CAI9106602.1"/>
    </source>
</evidence>
<keyword evidence="2" id="KW-1185">Reference proteome</keyword>
<dbReference type="AlphaFoldDB" id="A0AAV1DIV6"/>
<proteinExistence type="predicted"/>